<keyword evidence="1" id="KW-0812">Transmembrane</keyword>
<name>A0ABW2JI79_9ACTN</name>
<organism evidence="3 4">
    <name type="scientific">Streptomyces monticola</name>
    <dbReference type="NCBI Taxonomy" id="2666263"/>
    <lineage>
        <taxon>Bacteria</taxon>
        <taxon>Bacillati</taxon>
        <taxon>Actinomycetota</taxon>
        <taxon>Actinomycetes</taxon>
        <taxon>Kitasatosporales</taxon>
        <taxon>Streptomycetaceae</taxon>
        <taxon>Streptomyces</taxon>
    </lineage>
</organism>
<dbReference type="Pfam" id="PF07811">
    <property type="entry name" value="TadE"/>
    <property type="match status" value="1"/>
</dbReference>
<gene>
    <name evidence="3" type="ORF">ACFQVC_13395</name>
</gene>
<evidence type="ECO:0000259" key="2">
    <source>
        <dbReference type="Pfam" id="PF07811"/>
    </source>
</evidence>
<dbReference type="InterPro" id="IPR012495">
    <property type="entry name" value="TadE-like_dom"/>
</dbReference>
<evidence type="ECO:0000313" key="4">
    <source>
        <dbReference type="Proteomes" id="UP001596523"/>
    </source>
</evidence>
<proteinExistence type="predicted"/>
<dbReference type="Proteomes" id="UP001596523">
    <property type="component" value="Unassembled WGS sequence"/>
</dbReference>
<keyword evidence="4" id="KW-1185">Reference proteome</keyword>
<protein>
    <submittedName>
        <fullName evidence="3">TadE/TadG family type IV pilus assembly protein</fullName>
    </submittedName>
</protein>
<evidence type="ECO:0000256" key="1">
    <source>
        <dbReference type="SAM" id="Phobius"/>
    </source>
</evidence>
<sequence length="112" mass="11353">MRDDRGSIILEFTGFLPILLVVGLAVIQLGLVGYSFSQAGSGARAAARAESLEPGTGAGAADAAMSDWYDPAVSVTGGDLVEATVTVEIPALIPFVGLGDAARTVTMPADED</sequence>
<reference evidence="4" key="1">
    <citation type="journal article" date="2019" name="Int. J. Syst. Evol. Microbiol.">
        <title>The Global Catalogue of Microorganisms (GCM) 10K type strain sequencing project: providing services to taxonomists for standard genome sequencing and annotation.</title>
        <authorList>
            <consortium name="The Broad Institute Genomics Platform"/>
            <consortium name="The Broad Institute Genome Sequencing Center for Infectious Disease"/>
            <person name="Wu L."/>
            <person name="Ma J."/>
        </authorList>
    </citation>
    <scope>NUCLEOTIDE SEQUENCE [LARGE SCALE GENOMIC DNA]</scope>
    <source>
        <strain evidence="4">SYNS20</strain>
    </source>
</reference>
<dbReference type="EMBL" id="JBHTCF010000004">
    <property type="protein sequence ID" value="MFC7305213.1"/>
    <property type="molecule type" value="Genomic_DNA"/>
</dbReference>
<accession>A0ABW2JI79</accession>
<feature type="domain" description="TadE-like" evidence="2">
    <location>
        <begin position="6"/>
        <end position="48"/>
    </location>
</feature>
<dbReference type="RefSeq" id="WP_381830401.1">
    <property type="nucleotide sequence ID" value="NZ_JBHTCF010000004.1"/>
</dbReference>
<comment type="caution">
    <text evidence="3">The sequence shown here is derived from an EMBL/GenBank/DDBJ whole genome shotgun (WGS) entry which is preliminary data.</text>
</comment>
<keyword evidence="1" id="KW-1133">Transmembrane helix</keyword>
<feature type="transmembrane region" description="Helical" evidence="1">
    <location>
        <begin position="12"/>
        <end position="36"/>
    </location>
</feature>
<evidence type="ECO:0000313" key="3">
    <source>
        <dbReference type="EMBL" id="MFC7305213.1"/>
    </source>
</evidence>
<keyword evidence="1" id="KW-0472">Membrane</keyword>